<accession>W8RTV8</accession>
<protein>
    <submittedName>
        <fullName evidence="2">Aspartate dehydrogenase</fullName>
    </submittedName>
</protein>
<dbReference type="RefSeq" id="WP_198020751.1">
    <property type="nucleotide sequence ID" value="NZ_CP004372.1"/>
</dbReference>
<dbReference type="EMBL" id="CP004372">
    <property type="protein sequence ID" value="AHM04654.1"/>
    <property type="molecule type" value="Genomic_DNA"/>
</dbReference>
<dbReference type="Proteomes" id="UP000019593">
    <property type="component" value="Chromosome"/>
</dbReference>
<dbReference type="KEGG" id="red:roselon_02319"/>
<dbReference type="PANTHER" id="PTHR31873">
    <property type="entry name" value="L-ASPARTATE DEHYDROGENASE-RELATED"/>
    <property type="match status" value="1"/>
</dbReference>
<dbReference type="Pfam" id="PF01958">
    <property type="entry name" value="Asp_DH_C"/>
    <property type="match status" value="1"/>
</dbReference>
<proteinExistence type="predicted"/>
<dbReference type="PANTHER" id="PTHR31873:SF6">
    <property type="entry name" value="ASPARTATE DEHYDROGENASE DOMAIN-CONTAINING PROTEIN"/>
    <property type="match status" value="1"/>
</dbReference>
<dbReference type="PATRIC" id="fig|1294273.3.peg.2289"/>
<reference evidence="2 3" key="1">
    <citation type="submission" date="2013-03" db="EMBL/GenBank/DDBJ databases">
        <authorList>
            <person name="Fiebig A."/>
            <person name="Goeker M."/>
            <person name="Klenk H.-P.P."/>
        </authorList>
    </citation>
    <scope>NUCLEOTIDE SEQUENCE [LARGE SCALE GENOMIC DNA]</scope>
    <source>
        <strain evidence="3">DSM 19469</strain>
    </source>
</reference>
<sequence length="126" mass="13384">MRYQGVKPPAAWLGTAAEASLDLDRLDAPTAFFNGSAREAALTYPKNANVAATLALAGAGLDATRVELIADPAATGNRHSYEVTSPVARFRVQIDNAASGGNAKTSMATIYSLLREINRRRRPVVI</sequence>
<dbReference type="GO" id="GO:0009435">
    <property type="term" value="P:NAD+ biosynthetic process"/>
    <property type="evidence" value="ECO:0007669"/>
    <property type="project" value="InterPro"/>
</dbReference>
<evidence type="ECO:0000313" key="2">
    <source>
        <dbReference type="EMBL" id="AHM04654.1"/>
    </source>
</evidence>
<dbReference type="AlphaFoldDB" id="W8RTV8"/>
<dbReference type="SUPFAM" id="SSF55347">
    <property type="entry name" value="Glyceraldehyde-3-phosphate dehydrogenase-like, C-terminal domain"/>
    <property type="match status" value="1"/>
</dbReference>
<dbReference type="Gene3D" id="3.30.360.10">
    <property type="entry name" value="Dihydrodipicolinate Reductase, domain 2"/>
    <property type="match status" value="1"/>
</dbReference>
<dbReference type="eggNOG" id="COG1712">
    <property type="taxonomic scope" value="Bacteria"/>
</dbReference>
<evidence type="ECO:0000259" key="1">
    <source>
        <dbReference type="Pfam" id="PF01958"/>
    </source>
</evidence>
<feature type="domain" description="Aspartate dehydrogenase" evidence="1">
    <location>
        <begin position="27"/>
        <end position="113"/>
    </location>
</feature>
<dbReference type="STRING" id="1294273.roselon_02319"/>
<keyword evidence="3" id="KW-1185">Reference proteome</keyword>
<organism evidence="2 3">
    <name type="scientific">Roseicyclus elongatus DSM 19469</name>
    <dbReference type="NCBI Taxonomy" id="1294273"/>
    <lineage>
        <taxon>Bacteria</taxon>
        <taxon>Pseudomonadati</taxon>
        <taxon>Pseudomonadota</taxon>
        <taxon>Alphaproteobacteria</taxon>
        <taxon>Rhodobacterales</taxon>
        <taxon>Roseobacteraceae</taxon>
        <taxon>Roseicyclus</taxon>
    </lineage>
</organism>
<gene>
    <name evidence="2" type="ORF">roselon_02319</name>
</gene>
<name>W8RTV8_9RHOB</name>
<dbReference type="HOGENOM" id="CLU_089550_2_0_5"/>
<evidence type="ECO:0000313" key="3">
    <source>
        <dbReference type="Proteomes" id="UP000019593"/>
    </source>
</evidence>
<dbReference type="InterPro" id="IPR002811">
    <property type="entry name" value="Asp_DH"/>
</dbReference>
<dbReference type="GO" id="GO:0033735">
    <property type="term" value="F:aspartate dehydrogenase [NAD(P)+] activity"/>
    <property type="evidence" value="ECO:0007669"/>
    <property type="project" value="InterPro"/>
</dbReference>